<accession>A0A1E5UCU0</accession>
<sequence length="318" mass="37572">MSIINQIQQFVAVKFKTTLETFLEALKISPNAQGYVNGSITELLLKQHLENNQFEVLRIKEKWEGLKHPKHHGDLYIKKNQTDNWYVVESKGVKSNTEIWNKLYNYSNLKKFLYDHNEIISWIDHSQDIELQIEQWLGTNLPEVRTWNTIYSFEEIRKYLASPPRRETEKLVSMRALSAYSRTQIEGIIRQRINYLHTKLMVLDTHFVSGTSGASERTQATPRKDEFNIISIDIVLRYNEHKFLFANPQHLDSSGKDENHLQQNYIMGIVFPQENGQMLINLYEDWYDNIDDVYNTLDVTDSVQQQDMQIDLRRDLIE</sequence>
<protein>
    <submittedName>
        <fullName evidence="1">Uncharacterized protein</fullName>
    </submittedName>
</protein>
<comment type="caution">
    <text evidence="1">The sequence shown here is derived from an EMBL/GenBank/DDBJ whole genome shotgun (WGS) entry which is preliminary data.</text>
</comment>
<dbReference type="Proteomes" id="UP000095601">
    <property type="component" value="Unassembled WGS sequence"/>
</dbReference>
<name>A0A1E5UCU0_9FLAO</name>
<evidence type="ECO:0000313" key="1">
    <source>
        <dbReference type="EMBL" id="OEL10618.1"/>
    </source>
</evidence>
<gene>
    <name evidence="1" type="ORF">BHF72_0441</name>
</gene>
<organism evidence="1 2">
    <name type="scientific">Cloacibacterium normanense</name>
    <dbReference type="NCBI Taxonomy" id="237258"/>
    <lineage>
        <taxon>Bacteria</taxon>
        <taxon>Pseudomonadati</taxon>
        <taxon>Bacteroidota</taxon>
        <taxon>Flavobacteriia</taxon>
        <taxon>Flavobacteriales</taxon>
        <taxon>Weeksellaceae</taxon>
    </lineage>
</organism>
<dbReference type="AlphaFoldDB" id="A0A1E5UCU0"/>
<dbReference type="RefSeq" id="WP_069799896.1">
    <property type="nucleotide sequence ID" value="NZ_CP034157.1"/>
</dbReference>
<dbReference type="KEGG" id="cnr:EB819_11160"/>
<dbReference type="EMBL" id="MKGI01000076">
    <property type="protein sequence ID" value="OEL10618.1"/>
    <property type="molecule type" value="Genomic_DNA"/>
</dbReference>
<dbReference type="OrthoDB" id="9943684at2"/>
<reference evidence="1 2" key="1">
    <citation type="submission" date="2016-09" db="EMBL/GenBank/DDBJ databases">
        <authorList>
            <person name="Capua I."/>
            <person name="De Benedictis P."/>
            <person name="Joannis T."/>
            <person name="Lombin L.H."/>
            <person name="Cattoli G."/>
        </authorList>
    </citation>
    <scope>NUCLEOTIDE SEQUENCE [LARGE SCALE GENOMIC DNA]</scope>
    <source>
        <strain evidence="1 2">NRS-1</strain>
    </source>
</reference>
<keyword evidence="2" id="KW-1185">Reference proteome</keyword>
<dbReference type="STRING" id="237258.SAMN04489756_104142"/>
<evidence type="ECO:0000313" key="2">
    <source>
        <dbReference type="Proteomes" id="UP000095601"/>
    </source>
</evidence>
<proteinExistence type="predicted"/>